<evidence type="ECO:0000256" key="2">
    <source>
        <dbReference type="ARBA" id="ARBA00006498"/>
    </source>
</evidence>
<feature type="transmembrane region" description="Helical" evidence="13">
    <location>
        <begin position="89"/>
        <end position="110"/>
    </location>
</feature>
<protein>
    <recommendedName>
        <fullName evidence="19">Microsomal epoxide hydrolase</fullName>
    </recommendedName>
</protein>
<dbReference type="InterPro" id="IPR010497">
    <property type="entry name" value="Epoxide_hydro_N"/>
</dbReference>
<evidence type="ECO:0000256" key="13">
    <source>
        <dbReference type="SAM" id="Phobius"/>
    </source>
</evidence>
<evidence type="ECO:0000259" key="15">
    <source>
        <dbReference type="Pfam" id="PF06441"/>
    </source>
</evidence>
<evidence type="ECO:0000256" key="12">
    <source>
        <dbReference type="SAM" id="MobiDB-lite"/>
    </source>
</evidence>
<keyword evidence="11 13" id="KW-0472">Membrane</keyword>
<keyword evidence="7" id="KW-0058">Aromatic hydrocarbons catabolism</keyword>
<dbReference type="InterPro" id="IPR000639">
    <property type="entry name" value="Epox_hydrolase-like"/>
</dbReference>
<evidence type="ECO:0000256" key="6">
    <source>
        <dbReference type="ARBA" id="ARBA00022792"/>
    </source>
</evidence>
<sequence>MGVGAHKHHYDNGKIEKEMKSQEEDPLTKLKELCSNDHACAELKEKLDACNDRVNGKPWTKETCQEELLDFLHCVDECRKNIKMALTRLHHVLAFFGLLTAIIYGLYSLFDHRPPCYSLDDQYFGPIDHNRDMDSDIQIYPFKIPFSHSQLDDLHSRLRKTRFYQPLNDPENITQSQYGFNRQTAEPIRDYWLNTFDWQKVVADLNEFSHYKTMIDGINIHFVRTQTKSTQYQHKKAILFLHGWPGSFYEYLDVMKILNTSIMIEYDLITPSLPGYGYSDITTRSKMTPQQIARIFHLLMQRLGHNSYIVVGGDWGSIIGTLMAKLYPTHVKGLLITMVTEFPSNLINSIRTLMGTISKSFLLDEDEQAFKPNYNIWNDLKFLWKESGYFHLQSTKPDTLGYGLNDSPIGLASYILEKFSIGSNNQTEIDSSSNSGLSRFTLDQLLTNIMIYWTTETITSSIRLYYEFMNSIMSGHDKKLLYGPLTKSVPVAISNYRNEIFYTPKVLVKSKFPNIKQWLYHQEGGHFAALEVPKQFVRDIEKFVALI</sequence>
<evidence type="ECO:0000313" key="18">
    <source>
        <dbReference type="Proteomes" id="UP000677228"/>
    </source>
</evidence>
<evidence type="ECO:0000256" key="1">
    <source>
        <dbReference type="ARBA" id="ARBA00004273"/>
    </source>
</evidence>
<dbReference type="PRINTS" id="PR00412">
    <property type="entry name" value="EPOXHYDRLASE"/>
</dbReference>
<feature type="domain" description="Ubiquinol-cytochrome C reductase hinge" evidence="14">
    <location>
        <begin position="25"/>
        <end position="78"/>
    </location>
</feature>
<evidence type="ECO:0000259" key="14">
    <source>
        <dbReference type="Pfam" id="PF02320"/>
    </source>
</evidence>
<evidence type="ECO:0000313" key="16">
    <source>
        <dbReference type="EMBL" id="CAF1086023.1"/>
    </source>
</evidence>
<keyword evidence="10" id="KW-0496">Mitochondrion</keyword>
<dbReference type="Pfam" id="PF02320">
    <property type="entry name" value="UCR_hinge"/>
    <property type="match status" value="1"/>
</dbReference>
<keyword evidence="13" id="KW-1133">Transmembrane helix</keyword>
<keyword evidence="13" id="KW-0812">Transmembrane</keyword>
<feature type="domain" description="Epoxide hydrolase N-terminal" evidence="15">
    <location>
        <begin position="140"/>
        <end position="251"/>
    </location>
</feature>
<dbReference type="SUPFAM" id="SSF53474">
    <property type="entry name" value="alpha/beta-Hydrolases"/>
    <property type="match status" value="1"/>
</dbReference>
<dbReference type="GO" id="GO:0005743">
    <property type="term" value="C:mitochondrial inner membrane"/>
    <property type="evidence" value="ECO:0007669"/>
    <property type="project" value="UniProtKB-SubCell"/>
</dbReference>
<dbReference type="Gene3D" id="1.10.287.20">
    <property type="entry name" value="Ubiquinol-cytochrome C reductase hinge domain"/>
    <property type="match status" value="1"/>
</dbReference>
<dbReference type="Proteomes" id="UP000677228">
    <property type="component" value="Unassembled WGS sequence"/>
</dbReference>
<dbReference type="EMBL" id="CAJNOK010009297">
    <property type="protein sequence ID" value="CAF1086023.1"/>
    <property type="molecule type" value="Genomic_DNA"/>
</dbReference>
<keyword evidence="8" id="KW-0378">Hydrolase</keyword>
<dbReference type="InterPro" id="IPR029058">
    <property type="entry name" value="AB_hydrolase_fold"/>
</dbReference>
<evidence type="ECO:0000256" key="11">
    <source>
        <dbReference type="ARBA" id="ARBA00023136"/>
    </source>
</evidence>
<name>A0A8S2E7L4_9BILA</name>
<dbReference type="Proteomes" id="UP000682733">
    <property type="component" value="Unassembled WGS sequence"/>
</dbReference>
<comment type="similarity">
    <text evidence="3">Belongs to the peptidase S33 family.</text>
</comment>
<dbReference type="PANTHER" id="PTHR21661:SF35">
    <property type="entry name" value="EPOXIDE HYDROLASE"/>
    <property type="match status" value="1"/>
</dbReference>
<accession>A0A8S2E7L4</accession>
<dbReference type="Gene3D" id="3.40.50.1820">
    <property type="entry name" value="alpha/beta hydrolase"/>
    <property type="match status" value="1"/>
</dbReference>
<evidence type="ECO:0008006" key="19">
    <source>
        <dbReference type="Google" id="ProtNLM"/>
    </source>
</evidence>
<keyword evidence="6" id="KW-0999">Mitochondrion inner membrane</keyword>
<feature type="region of interest" description="Disordered" evidence="12">
    <location>
        <begin position="1"/>
        <end position="22"/>
    </location>
</feature>
<evidence type="ECO:0000256" key="4">
    <source>
        <dbReference type="ARBA" id="ARBA00022448"/>
    </source>
</evidence>
<evidence type="ECO:0000313" key="17">
    <source>
        <dbReference type="EMBL" id="CAF3848500.1"/>
    </source>
</evidence>
<dbReference type="EMBL" id="CAJOBA010009315">
    <property type="protein sequence ID" value="CAF3848500.1"/>
    <property type="molecule type" value="Genomic_DNA"/>
</dbReference>
<evidence type="ECO:0000256" key="8">
    <source>
        <dbReference type="ARBA" id="ARBA00022801"/>
    </source>
</evidence>
<keyword evidence="5" id="KW-0679">Respiratory chain</keyword>
<reference evidence="16" key="1">
    <citation type="submission" date="2021-02" db="EMBL/GenBank/DDBJ databases">
        <authorList>
            <person name="Nowell W R."/>
        </authorList>
    </citation>
    <scope>NUCLEOTIDE SEQUENCE</scope>
</reference>
<evidence type="ECO:0000256" key="5">
    <source>
        <dbReference type="ARBA" id="ARBA00022660"/>
    </source>
</evidence>
<comment type="caution">
    <text evidence="16">The sequence shown here is derived from an EMBL/GenBank/DDBJ whole genome shotgun (WGS) entry which is preliminary data.</text>
</comment>
<proteinExistence type="inferred from homology"/>
<evidence type="ECO:0000256" key="9">
    <source>
        <dbReference type="ARBA" id="ARBA00022982"/>
    </source>
</evidence>
<organism evidence="16 18">
    <name type="scientific">Didymodactylos carnosus</name>
    <dbReference type="NCBI Taxonomy" id="1234261"/>
    <lineage>
        <taxon>Eukaryota</taxon>
        <taxon>Metazoa</taxon>
        <taxon>Spiralia</taxon>
        <taxon>Gnathifera</taxon>
        <taxon>Rotifera</taxon>
        <taxon>Eurotatoria</taxon>
        <taxon>Bdelloidea</taxon>
        <taxon>Philodinida</taxon>
        <taxon>Philodinidae</taxon>
        <taxon>Didymodactylos</taxon>
    </lineage>
</organism>
<dbReference type="SUPFAM" id="SSF81531">
    <property type="entry name" value="Non-heme 11 kDa protein of cytochrome bc1 complex (Ubiquinol-cytochrome c reductase)"/>
    <property type="match status" value="1"/>
</dbReference>
<comment type="similarity">
    <text evidence="2">Belongs to the UQCRH/QCR6 family.</text>
</comment>
<dbReference type="Pfam" id="PF06441">
    <property type="entry name" value="EHN"/>
    <property type="match status" value="1"/>
</dbReference>
<evidence type="ECO:0000256" key="3">
    <source>
        <dbReference type="ARBA" id="ARBA00010088"/>
    </source>
</evidence>
<comment type="subcellular location">
    <subcellularLocation>
        <location evidence="1">Mitochondrion inner membrane</location>
    </subcellularLocation>
</comment>
<evidence type="ECO:0000256" key="10">
    <source>
        <dbReference type="ARBA" id="ARBA00023128"/>
    </source>
</evidence>
<dbReference type="InterPro" id="IPR036811">
    <property type="entry name" value="Ubol_cytC_Rdtase_hinge_dom_sf"/>
</dbReference>
<keyword evidence="4" id="KW-0813">Transport</keyword>
<dbReference type="PANTHER" id="PTHR21661">
    <property type="entry name" value="EPOXIDE HYDROLASE 1-RELATED"/>
    <property type="match status" value="1"/>
</dbReference>
<dbReference type="GO" id="GO:0004301">
    <property type="term" value="F:epoxide hydrolase activity"/>
    <property type="evidence" value="ECO:0007669"/>
    <property type="project" value="TreeGrafter"/>
</dbReference>
<gene>
    <name evidence="16" type="ORF">OVA965_LOCUS18602</name>
    <name evidence="17" type="ORF">TMI583_LOCUS18615</name>
</gene>
<dbReference type="InterPro" id="IPR023184">
    <property type="entry name" value="Ubol_cytC_Rdtase_hinge_dom"/>
</dbReference>
<evidence type="ECO:0000256" key="7">
    <source>
        <dbReference type="ARBA" id="ARBA00022797"/>
    </source>
</evidence>
<feature type="compositionally biased region" description="Basic and acidic residues" evidence="12">
    <location>
        <begin position="10"/>
        <end position="22"/>
    </location>
</feature>
<dbReference type="AlphaFoldDB" id="A0A8S2E7L4"/>
<keyword evidence="9" id="KW-0249">Electron transport</keyword>
<dbReference type="GO" id="GO:0097176">
    <property type="term" value="P:epoxide metabolic process"/>
    <property type="evidence" value="ECO:0007669"/>
    <property type="project" value="TreeGrafter"/>
</dbReference>